<dbReference type="EMBL" id="JACEFB010000011">
    <property type="protein sequence ID" value="MBA2227190.1"/>
    <property type="molecule type" value="Genomic_DNA"/>
</dbReference>
<sequence>MRHHHEHAFGFLHAEAKEGLTLTRRNLFKASLAGVGALTLPRWLQACAQGKASRSKALILLWLAGGPSHIDMLDPKPHRPPENRGPFGVTRTRLPGVVICEHLPKLAARLDRFSLLRSVDCRGSNHEPNTVMQTANRRAEPRTNPEAVKYPAIGSLVAKFYGSNHPAAPAYAAFMRSRTHLAFAGYLGQKYDPFLANEAARLPIYDLVGNDTGKVSRGALLELPVGVDAARLQDRQRLLQQFDRLRRDWESSRAGEALESYTQQAVTLLTSSRVRAALDLEQEPRVIRDRYGSHLWCQQALLARRLVEAGVAFITLDLSYHTASGTWDTHGDNIPPYGGIRKGLGPLLPLFDHLVTTLVDDLEQRGLLEQTLVVAMGEFGRTPRIGTQGSTDGRDHWPYVMTVLLAGGGLRHGQVIGSSTPDGGAIQERPVTPGDLAATIYRHFGVPLESTYTDPAGRLLHLLPDGGEPIRELF</sequence>
<keyword evidence="2" id="KW-1185">Reference proteome</keyword>
<evidence type="ECO:0000313" key="2">
    <source>
        <dbReference type="Proteomes" id="UP000542342"/>
    </source>
</evidence>
<dbReference type="Proteomes" id="UP000542342">
    <property type="component" value="Unassembled WGS sequence"/>
</dbReference>
<dbReference type="Pfam" id="PF07394">
    <property type="entry name" value="DUF1501"/>
    <property type="match status" value="1"/>
</dbReference>
<dbReference type="InterPro" id="IPR010869">
    <property type="entry name" value="DUF1501"/>
</dbReference>
<accession>A0A7V8VFP7</accession>
<dbReference type="InterPro" id="IPR017850">
    <property type="entry name" value="Alkaline_phosphatase_core_sf"/>
</dbReference>
<dbReference type="PANTHER" id="PTHR43737">
    <property type="entry name" value="BLL7424 PROTEIN"/>
    <property type="match status" value="1"/>
</dbReference>
<comment type="caution">
    <text evidence="1">The sequence shown here is derived from an EMBL/GenBank/DDBJ whole genome shotgun (WGS) entry which is preliminary data.</text>
</comment>
<protein>
    <submittedName>
        <fullName evidence="1">DUF1501 domain-containing protein</fullName>
    </submittedName>
</protein>
<dbReference type="PANTHER" id="PTHR43737:SF1">
    <property type="entry name" value="DUF1501 DOMAIN-CONTAINING PROTEIN"/>
    <property type="match status" value="1"/>
</dbReference>
<organism evidence="1 2">
    <name type="scientific">Thermogemmata fonticola</name>
    <dbReference type="NCBI Taxonomy" id="2755323"/>
    <lineage>
        <taxon>Bacteria</taxon>
        <taxon>Pseudomonadati</taxon>
        <taxon>Planctomycetota</taxon>
        <taxon>Planctomycetia</taxon>
        <taxon>Gemmatales</taxon>
        <taxon>Gemmataceae</taxon>
        <taxon>Thermogemmata</taxon>
    </lineage>
</organism>
<dbReference type="RefSeq" id="WP_194539031.1">
    <property type="nucleotide sequence ID" value="NZ_JACEFB010000011.1"/>
</dbReference>
<gene>
    <name evidence="1" type="ORF">H0921_13585</name>
</gene>
<reference evidence="1 2" key="1">
    <citation type="submission" date="2020-07" db="EMBL/GenBank/DDBJ databases">
        <title>Thermogemmata thermophila gen. nov., sp. nov., a novel moderate thermophilic planctomycete from a Kamchatka hot spring.</title>
        <authorList>
            <person name="Elcheninov A.G."/>
            <person name="Podosokorskaya O.A."/>
            <person name="Kovaleva O.L."/>
            <person name="Novikov A."/>
            <person name="Bonch-Osmolovskaya E.A."/>
            <person name="Toshchakov S.V."/>
            <person name="Kublanov I.V."/>
        </authorList>
    </citation>
    <scope>NUCLEOTIDE SEQUENCE [LARGE SCALE GENOMIC DNA]</scope>
    <source>
        <strain evidence="1 2">2918</strain>
    </source>
</reference>
<proteinExistence type="predicted"/>
<dbReference type="AlphaFoldDB" id="A0A7V8VFP7"/>
<dbReference type="PROSITE" id="PS51318">
    <property type="entry name" value="TAT"/>
    <property type="match status" value="1"/>
</dbReference>
<name>A0A7V8VFP7_9BACT</name>
<dbReference type="InterPro" id="IPR006311">
    <property type="entry name" value="TAT_signal"/>
</dbReference>
<dbReference type="SUPFAM" id="SSF53649">
    <property type="entry name" value="Alkaline phosphatase-like"/>
    <property type="match status" value="1"/>
</dbReference>
<evidence type="ECO:0000313" key="1">
    <source>
        <dbReference type="EMBL" id="MBA2227190.1"/>
    </source>
</evidence>